<organism evidence="12 13">
    <name type="scientific">Psychroflexus planctonicus</name>
    <dbReference type="NCBI Taxonomy" id="1526575"/>
    <lineage>
        <taxon>Bacteria</taxon>
        <taxon>Pseudomonadati</taxon>
        <taxon>Bacteroidota</taxon>
        <taxon>Flavobacteriia</taxon>
        <taxon>Flavobacteriales</taxon>
        <taxon>Flavobacteriaceae</taxon>
        <taxon>Psychroflexus</taxon>
    </lineage>
</organism>
<evidence type="ECO:0000256" key="9">
    <source>
        <dbReference type="SAM" id="Phobius"/>
    </source>
</evidence>
<evidence type="ECO:0000313" key="12">
    <source>
        <dbReference type="EMBL" id="GGE28039.1"/>
    </source>
</evidence>
<evidence type="ECO:0000256" key="7">
    <source>
        <dbReference type="PROSITE-ProRule" id="PRU00703"/>
    </source>
</evidence>
<evidence type="ECO:0000256" key="3">
    <source>
        <dbReference type="ARBA" id="ARBA00022737"/>
    </source>
</evidence>
<evidence type="ECO:0000313" key="13">
    <source>
        <dbReference type="Proteomes" id="UP000599179"/>
    </source>
</evidence>
<protein>
    <recommendedName>
        <fullName evidence="14">Hemolysin, contains CBS domains</fullName>
    </recommendedName>
</protein>
<dbReference type="PANTHER" id="PTHR22777">
    <property type="entry name" value="HEMOLYSIN-RELATED"/>
    <property type="match status" value="1"/>
</dbReference>
<dbReference type="Gene3D" id="3.10.580.10">
    <property type="entry name" value="CBS-domain"/>
    <property type="match status" value="1"/>
</dbReference>
<dbReference type="Proteomes" id="UP000599179">
    <property type="component" value="Unassembled WGS sequence"/>
</dbReference>
<comment type="subcellular location">
    <subcellularLocation>
        <location evidence="1">Membrane</location>
        <topology evidence="1">Multi-pass membrane protein</topology>
    </subcellularLocation>
</comment>
<dbReference type="InterPro" id="IPR002550">
    <property type="entry name" value="CNNM"/>
</dbReference>
<proteinExistence type="predicted"/>
<evidence type="ECO:0000256" key="5">
    <source>
        <dbReference type="ARBA" id="ARBA00023122"/>
    </source>
</evidence>
<dbReference type="InterPro" id="IPR000644">
    <property type="entry name" value="CBS_dom"/>
</dbReference>
<evidence type="ECO:0000256" key="1">
    <source>
        <dbReference type="ARBA" id="ARBA00004141"/>
    </source>
</evidence>
<comment type="caution">
    <text evidence="12">The sequence shown here is derived from an EMBL/GenBank/DDBJ whole genome shotgun (WGS) entry which is preliminary data.</text>
</comment>
<evidence type="ECO:0000256" key="6">
    <source>
        <dbReference type="ARBA" id="ARBA00023136"/>
    </source>
</evidence>
<gene>
    <name evidence="12" type="ORF">GCM10010832_05930</name>
</gene>
<evidence type="ECO:0008006" key="14">
    <source>
        <dbReference type="Google" id="ProtNLM"/>
    </source>
</evidence>
<dbReference type="PROSITE" id="PS51846">
    <property type="entry name" value="CNNM"/>
    <property type="match status" value="1"/>
</dbReference>
<evidence type="ECO:0000256" key="8">
    <source>
        <dbReference type="PROSITE-ProRule" id="PRU01193"/>
    </source>
</evidence>
<keyword evidence="13" id="KW-1185">Reference proteome</keyword>
<keyword evidence="4 8" id="KW-1133">Transmembrane helix</keyword>
<dbReference type="InterPro" id="IPR046342">
    <property type="entry name" value="CBS_dom_sf"/>
</dbReference>
<feature type="transmembrane region" description="Helical" evidence="9">
    <location>
        <begin position="67"/>
        <end position="87"/>
    </location>
</feature>
<evidence type="ECO:0000256" key="4">
    <source>
        <dbReference type="ARBA" id="ARBA00022989"/>
    </source>
</evidence>
<name>A0ABQ1SG30_9FLAO</name>
<evidence type="ECO:0000256" key="2">
    <source>
        <dbReference type="ARBA" id="ARBA00022692"/>
    </source>
</evidence>
<keyword evidence="5 7" id="KW-0129">CBS domain</keyword>
<dbReference type="SUPFAM" id="SSF54631">
    <property type="entry name" value="CBS-domain pair"/>
    <property type="match status" value="1"/>
</dbReference>
<feature type="transmembrane region" description="Helical" evidence="9">
    <location>
        <begin position="99"/>
        <end position="118"/>
    </location>
</feature>
<evidence type="ECO:0000259" key="10">
    <source>
        <dbReference type="PROSITE" id="PS51371"/>
    </source>
</evidence>
<keyword evidence="3" id="KW-0677">Repeat</keyword>
<dbReference type="EMBL" id="BMGM01000002">
    <property type="protein sequence ID" value="GGE28039.1"/>
    <property type="molecule type" value="Genomic_DNA"/>
</dbReference>
<evidence type="ECO:0000259" key="11">
    <source>
        <dbReference type="PROSITE" id="PS51846"/>
    </source>
</evidence>
<feature type="domain" description="CBS" evidence="10">
    <location>
        <begin position="243"/>
        <end position="301"/>
    </location>
</feature>
<dbReference type="Pfam" id="PF00571">
    <property type="entry name" value="CBS"/>
    <property type="match status" value="2"/>
</dbReference>
<dbReference type="CDD" id="cd04590">
    <property type="entry name" value="CBS_pair_CorC_HlyC_assoc"/>
    <property type="match status" value="1"/>
</dbReference>
<reference evidence="13" key="1">
    <citation type="journal article" date="2019" name="Int. J. Syst. Evol. Microbiol.">
        <title>The Global Catalogue of Microorganisms (GCM) 10K type strain sequencing project: providing services to taxonomists for standard genome sequencing and annotation.</title>
        <authorList>
            <consortium name="The Broad Institute Genomics Platform"/>
            <consortium name="The Broad Institute Genome Sequencing Center for Infectious Disease"/>
            <person name="Wu L."/>
            <person name="Ma J."/>
        </authorList>
    </citation>
    <scope>NUCLEOTIDE SEQUENCE [LARGE SCALE GENOMIC DNA]</scope>
    <source>
        <strain evidence="13">CGMCC 1.12931</strain>
    </source>
</reference>
<dbReference type="InterPro" id="IPR044751">
    <property type="entry name" value="Ion_transp-like_CBS"/>
</dbReference>
<dbReference type="Pfam" id="PF01595">
    <property type="entry name" value="CNNM"/>
    <property type="match status" value="1"/>
</dbReference>
<feature type="domain" description="CNNM transmembrane" evidence="11">
    <location>
        <begin position="1"/>
        <end position="159"/>
    </location>
</feature>
<keyword evidence="2 8" id="KW-0812">Transmembrane</keyword>
<accession>A0ABQ1SG30</accession>
<keyword evidence="6 8" id="KW-0472">Membrane</keyword>
<dbReference type="PANTHER" id="PTHR22777:SF4">
    <property type="entry name" value="UPF0053 PROTEIN SLL1254"/>
    <property type="match status" value="1"/>
</dbReference>
<sequence>MESVLLSLPASYLTSQLENGIKSAELMLIQKENIDKPLSAILSLNTIAHTVGAAGVGAQATILFGDVYFGLVSAILTILILVVTEIIPKTLGANYAKELMGISASIINAMIFITYPIVLTSSFLTKVLSRKDNEPTTSREEVSALANIGTDEGIFEDNENKIIQNLIRLKDIKVSEVMTPRVVVITASEDMTLQEFMDNKEFLHFSRIPIFKENKDNITGYILRSMVFEKLAEDQFEVKLKDIKRNILTFPETVTLFQAWEEMLSKREHLSLIIDEYGGMDGITTLEDIIESLLGFEIVDEKDKVDDMQKYAIKKWRERQNDNEKNQ</sequence>
<dbReference type="PROSITE" id="PS51371">
    <property type="entry name" value="CBS"/>
    <property type="match status" value="1"/>
</dbReference>